<dbReference type="InterPro" id="IPR046544">
    <property type="entry name" value="GH146_SB_dom"/>
</dbReference>
<feature type="domain" description="DUF4986" evidence="2">
    <location>
        <begin position="524"/>
        <end position="585"/>
    </location>
</feature>
<feature type="domain" description="Non-reducing end beta-L-arabinofuranosidase-like GH127 middle" evidence="4">
    <location>
        <begin position="390"/>
        <end position="477"/>
    </location>
</feature>
<accession>A0ABV8VVA7</accession>
<gene>
    <name evidence="5" type="ORF">ACFOZ1_04060</name>
</gene>
<evidence type="ECO:0000313" key="5">
    <source>
        <dbReference type="EMBL" id="MFC4386980.1"/>
    </source>
</evidence>
<keyword evidence="6" id="KW-1185">Reference proteome</keyword>
<dbReference type="SUPFAM" id="SSF48208">
    <property type="entry name" value="Six-hairpin glycosidases"/>
    <property type="match status" value="1"/>
</dbReference>
<evidence type="ECO:0000259" key="2">
    <source>
        <dbReference type="Pfam" id="PF16375"/>
    </source>
</evidence>
<organism evidence="5 6">
    <name type="scientific">Gracilibacillus marinus</name>
    <dbReference type="NCBI Taxonomy" id="630535"/>
    <lineage>
        <taxon>Bacteria</taxon>
        <taxon>Bacillati</taxon>
        <taxon>Bacillota</taxon>
        <taxon>Bacilli</taxon>
        <taxon>Bacillales</taxon>
        <taxon>Bacillaceae</taxon>
        <taxon>Gracilibacillus</taxon>
    </lineage>
</organism>
<evidence type="ECO:0000259" key="1">
    <source>
        <dbReference type="Pfam" id="PF07944"/>
    </source>
</evidence>
<dbReference type="PANTHER" id="PTHR31151">
    <property type="entry name" value="PROLINE-TRNA LIGASE (DUF1680)"/>
    <property type="match status" value="1"/>
</dbReference>
<proteinExistence type="predicted"/>
<dbReference type="Pfam" id="PF16375">
    <property type="entry name" value="DUF4986"/>
    <property type="match status" value="1"/>
</dbReference>
<evidence type="ECO:0000259" key="3">
    <source>
        <dbReference type="Pfam" id="PF20620"/>
    </source>
</evidence>
<dbReference type="Pfam" id="PF20620">
    <property type="entry name" value="DUF6805"/>
    <property type="match status" value="1"/>
</dbReference>
<feature type="domain" description="Glycoside hydrolase GH146 substrate-binding" evidence="3">
    <location>
        <begin position="607"/>
        <end position="751"/>
    </location>
</feature>
<evidence type="ECO:0000313" key="6">
    <source>
        <dbReference type="Proteomes" id="UP001595880"/>
    </source>
</evidence>
<dbReference type="InterPro" id="IPR049046">
    <property type="entry name" value="Beta-AFase-like_GH127_middle"/>
</dbReference>
<evidence type="ECO:0000259" key="4">
    <source>
        <dbReference type="Pfam" id="PF20736"/>
    </source>
</evidence>
<sequence>MSETKLLHGLFQTSQEKGKEYLLYLDVDRLIAPCYIAAGKEPKKERYGGWESTPIAGHSIGHWLSAAATMYAVTKDVELKEKLNYALDELQYVQSLDKDGYISGFSRECFDKVFTGEFEVENFSLTGSWVPWYSIHKIYAGLIDVYRLLEDERALTIVKKMADWAYEGLSNLTYDAFQKMLTCEHGGMNEVFADLYLITNDNRYLELAEKFYHEAILEPLAIGEDDLEGKHANTQIPKVIGCAKLYTITGKEKYKHIATFFWNQVVKYRTYAIGGNSIREHFGQENEEELGVLTTETCNTYNMLKLTEIIFRWDPNSIYYDFYEKALYNHILASQDPDSGMKTYFVSSEPGHFKVYNSKDNSFWCCTGTGMENPARYNRSIFEEMDDRFYVHLFIAAAYKSNDTAIKQETLFPYRNETVLTIDKIPASKAIYIRNPYWQKGALTIRINGEIVDAEEENGYVKLTNGFQKGDVVSIRFTIGLHLYQAKDDVKKQVVMYGPLVLAGALGRENFPETDILDDHQELNNHPLIEVPTIVTNESDVNNWVALIDEENLIFETSAIGQPGNQKVTLKPFYAVHHERYTIYFNVMKEENYHHFVDKEKELRDRLQRITVDVVTPHEQQPEVDHQMKTSKSTSGYFNVVHRGYRDARDGGFFSYEIAVKSSEQMYLAVTYFGGDIPMHIDGKRMERDFDIFVNDQLLAHQLLDNNKPGKLFTNVHPIPMEWYEKQSNVTVRFQAQEGTIAGGVYEVRMINENQI</sequence>
<dbReference type="Pfam" id="PF20736">
    <property type="entry name" value="Glyco_hydro127M"/>
    <property type="match status" value="1"/>
</dbReference>
<protein>
    <submittedName>
        <fullName evidence="5">Beta-L-arabinofuranosidase domain-containing protein</fullName>
    </submittedName>
</protein>
<dbReference type="InterPro" id="IPR008928">
    <property type="entry name" value="6-hairpin_glycosidase_sf"/>
</dbReference>
<comment type="caution">
    <text evidence="5">The sequence shown here is derived from an EMBL/GenBank/DDBJ whole genome shotgun (WGS) entry which is preliminary data.</text>
</comment>
<feature type="domain" description="Non-reducing end beta-L-arabinofuranosidase-like GH127 catalytic" evidence="1">
    <location>
        <begin position="5"/>
        <end position="378"/>
    </location>
</feature>
<dbReference type="InterPro" id="IPR032275">
    <property type="entry name" value="DUF4986"/>
</dbReference>
<dbReference type="Proteomes" id="UP001595880">
    <property type="component" value="Unassembled WGS sequence"/>
</dbReference>
<dbReference type="Pfam" id="PF07944">
    <property type="entry name" value="Beta-AFase-like_GH127_cat"/>
    <property type="match status" value="1"/>
</dbReference>
<dbReference type="EMBL" id="JBHSDV010000001">
    <property type="protein sequence ID" value="MFC4386980.1"/>
    <property type="molecule type" value="Genomic_DNA"/>
</dbReference>
<dbReference type="PANTHER" id="PTHR31151:SF0">
    <property type="entry name" value="PROLINE-TRNA LIGASE (DUF1680)"/>
    <property type="match status" value="1"/>
</dbReference>
<dbReference type="RefSeq" id="WP_390196209.1">
    <property type="nucleotide sequence ID" value="NZ_JBHSDV010000001.1"/>
</dbReference>
<dbReference type="InterPro" id="IPR012878">
    <property type="entry name" value="Beta-AFase-like_GH127_cat"/>
</dbReference>
<name>A0ABV8VVA7_9BACI</name>
<reference evidence="6" key="1">
    <citation type="journal article" date="2019" name="Int. J. Syst. Evol. Microbiol.">
        <title>The Global Catalogue of Microorganisms (GCM) 10K type strain sequencing project: providing services to taxonomists for standard genome sequencing and annotation.</title>
        <authorList>
            <consortium name="The Broad Institute Genomics Platform"/>
            <consortium name="The Broad Institute Genome Sequencing Center for Infectious Disease"/>
            <person name="Wu L."/>
            <person name="Ma J."/>
        </authorList>
    </citation>
    <scope>NUCLEOTIDE SEQUENCE [LARGE SCALE GENOMIC DNA]</scope>
    <source>
        <strain evidence="6">KACC 14058</strain>
    </source>
</reference>